<evidence type="ECO:0000256" key="6">
    <source>
        <dbReference type="ARBA" id="ARBA00022723"/>
    </source>
</evidence>
<dbReference type="Pfam" id="PF23263">
    <property type="entry name" value="C8-3_MUC4"/>
    <property type="match status" value="1"/>
</dbReference>
<dbReference type="Gene3D" id="2.60.40.10">
    <property type="entry name" value="Immunoglobulins"/>
    <property type="match status" value="1"/>
</dbReference>
<dbReference type="GO" id="GO:0048513">
    <property type="term" value="P:animal organ development"/>
    <property type="evidence" value="ECO:0007669"/>
    <property type="project" value="UniProtKB-ARBA"/>
</dbReference>
<evidence type="ECO:0000259" key="18">
    <source>
        <dbReference type="PROSITE" id="PS51220"/>
    </source>
</evidence>
<feature type="domain" description="EGF-like" evidence="15">
    <location>
        <begin position="123"/>
        <end position="163"/>
    </location>
</feature>
<feature type="domain" description="EGF-like" evidence="15">
    <location>
        <begin position="852"/>
        <end position="891"/>
    </location>
</feature>
<evidence type="ECO:0000259" key="16">
    <source>
        <dbReference type="PROSITE" id="PS50222"/>
    </source>
</evidence>
<dbReference type="Gene3D" id="1.10.238.10">
    <property type="entry name" value="EF-hand"/>
    <property type="match status" value="3"/>
</dbReference>
<dbReference type="InterPro" id="IPR001881">
    <property type="entry name" value="EGF-like_Ca-bd_dom"/>
</dbReference>
<dbReference type="PROSITE" id="PS50856">
    <property type="entry name" value="AMOP"/>
    <property type="match status" value="1"/>
</dbReference>
<feature type="disulfide bond" evidence="14">
    <location>
        <begin position="651"/>
        <end position="661"/>
    </location>
</feature>
<dbReference type="FunFam" id="2.10.25.10:FF:000139">
    <property type="entry name" value="Fibulin-1"/>
    <property type="match status" value="1"/>
</dbReference>
<dbReference type="InterPro" id="IPR003886">
    <property type="entry name" value="NIDO_dom"/>
</dbReference>
<dbReference type="Pfam" id="PF12662">
    <property type="entry name" value="cEGF"/>
    <property type="match status" value="2"/>
</dbReference>
<dbReference type="Pfam" id="PF13499">
    <property type="entry name" value="EF-hand_7"/>
    <property type="match status" value="2"/>
</dbReference>
<feature type="domain" description="EGF-like" evidence="15">
    <location>
        <begin position="726"/>
        <end position="766"/>
    </location>
</feature>
<dbReference type="FunFam" id="2.10.25.10:FF:000038">
    <property type="entry name" value="Fibrillin 2"/>
    <property type="match status" value="18"/>
</dbReference>
<feature type="domain" description="EGF-like" evidence="15">
    <location>
        <begin position="246"/>
        <end position="289"/>
    </location>
</feature>
<comment type="subcellular location">
    <subcellularLocation>
        <location evidence="1">Membrane</location>
        <topology evidence="1">Single-pass type I membrane protein</topology>
    </subcellularLocation>
    <subcellularLocation>
        <location evidence="2">Secreted</location>
    </subcellularLocation>
</comment>
<dbReference type="SMART" id="SM00179">
    <property type="entry name" value="EGF_CA"/>
    <property type="match status" value="35"/>
</dbReference>
<sequence length="2597" mass="282954">MSGQCRVRWAIVASPRGGGITAEVEEKEGEQAARRRRFNSAGIDVEKGRDSKSTRRQGKMRFPLFWLISLFAGLEHCCAVATLKDCEAAGSKCHAQADCLQVRNNFTCECRMGYQGNGLLCNDIDECLSGLHRCHSKARCNNNLGSYSCVCINGYVGDGTNCQDINECQKDNGGCHAGAICSNLEGGRQCRCKNGFRGDGFQCEDINECANSQICHWNATCSNNPGSYVCTCNAGFKGNGNYLCLDIDECSETPRVCSSSLGYKGCQNLPGSYRCSCQSGFQSNGKSCVDIDECASNTCSLLGSYECSCLGGFLGDGRLCEDIDECATPNICPSITNCVNTGGSYYCNCGRGYTFNNSKCNDNDECLEDPCSPYANCTNSPGSYSCQCAAGYRGDGFTCVDVDECSLAKQCHSNALCRNVPGSYNCTCQVGYSGEGVIQCIDINECLLDNGGCRNKASCVNNQGSFYCLCQPGYILVNRTLCQDINECEPNNPCGVNEKCKNIDGSYKCPCQVGYYRPASNMDCVDMDECKDNSCHVNATCLNTIGSFTCTCKRGFAGNGTQCEDINECSVEGTCHARAKCKNVMGDFFCSCQLGFKGDGFSCEDVDECILYDPLCPDFSKCINSPGAHVCSCLNGTLASNGTCVMPSPLCDPVCHSRGLCHQSPSGYQCVCDVGYVGNGLACSDIDECERENICPQDETECMNTPGLYSCVCKEGYTFNGTQCVDVNECESGQQECSEFAQCVNTIGNYSCFCLSGFSGDGKNCSDIDECQVQNGRCDPVASCTNTPGSFYCACPPGTMGNGFDCQDVDECEQNSTLPHNCSSHALCQNTNGSYTCQCQDRYQGDGFVCEDVDECQLATTCSSNMTCSNTPGSYTCSCILGLVYDDGTCVGEDTCLNASSVCHPLAKCYPHKGSFYCHCENGYEGSGIGCYDVDECNTSQDQVCPAFSYCFNTNGSYICDCWEGFLNNGTHCQDMDECLTGNFSCPDNSTCTNIDGSYECTCDPGFVGNGSLCLDVDECSIGFIQCPEFSNCLNTVGSFICDCWEGYKGNNTDCEDIDECQDNSTCPEHSTCINVNGSHLCSCDFGFSSVDDLCVDIDECSDMGLGELCTNGTCKNAIGSFYCECFKGFLSNGTECMDIDECSDFLNPSVCQHHSTCINIPGSYRCPCNEGFILNGTECEDVDECNDPGGTPCPEYAICNNTSGSFFCLCSPGYKPSSTGCEDIDECMDNTTCRFDQVCANLPGGYNCSCPLGYHEEQQACGDTNECEDSPCHSSARCWNTLGSFSCHCPLGSTGNGSWCKDVDECVALTIPCHSSARCHNSPGSFLCVCMPGFVSIGPLCVDFDECQQANGQCHPAATCSNYAGGFKCSCSQGWNATKDNGHGKGGCVDFDECVLPTACPGQTSCTNLPGSFNCSCPKNSALCRMMTRKESSLYPFGDEVGDKGVNMDSADGNSPYITPPIGFPFMGKLYYRVYFSDNGLVQFQSVTENEQYLLPAPLAYGFPDNMTVGLLAAFWDDADLTHGHGRLLYQEYHGLDMSDVYSQIVFNRTADDVTKFEQRRNKPTFTPAWILKITWDHVMPVAYQKINFSETNTFQCILTTDGVRSFALLRYGDMLWGPGQRQYHDAIIGYTDGKSSYREPTVPPDNFFGPGGRYRPQQVKGVMGKLGQLVYDFTAPRGSDLDSRLRCQEWAMEQPDPAQWTTGLPPCPCTRIQAREDLSFMQDTTDSGSMVKTLRGLRWGGAGGHVFQSVLSNRHGSGKRCVYDPDGPLLAGYNERYFYGNSVQKHIDEDLLPFQWCCIESPLCHLYLNKRPLDRCQGYSWASLHRFSLTKKATPGVAMVYGSLHFITFDGTEFSFQALGEFVILRLSSSSGSNIFTLQGQTVKLHTDAKGIIEVPVVVRMAAFHQGIGKIEWRCAEKGDGLQLFVDDAKVPVTVGVVHMGERDFAVRCVSVSRCAAVYAGGLHVVVWREAHNQLAAMVEVPQTFYNRTVGLMGQWSSNRSDDFLMSNGRLVPSLDLYPPTEAKLHDFGLSWAVPVPESLLFSPPPLAPLQPASSQQLLESLSPAEVEELRRTCKGSMQCVHDTIATGSSDLGQRTLAAKNQYQNLALVYGNMPPIVTEPTVIGCKVNSTVNVQFVAQDPNGDPITYSLLHPRPPRTSIGSRDGFLTWMPLTTQPVQLTIRVSDGLSSSLFTPILHVCNCLNGGTCQYESVTENLQQGTFQVVGCLCPKGFSGKFCEKTSDVCKGKPCFRGVQCQSETEPGQFTCGECPKNAVSGGKQGYKCFEHDMCSPPFPFPCHKDADCLSTKQNFTCTCKPGFTGDGRNCTDVDECAEQATCPNAKFECKNTPGSVECFCRYKKTRDTDGCGDLANPPGGNVFNVSVGWVPNRSDGLKQLVDILSMGFQNKFYNASKKDPAQGSPPGVAEYRINMSSDTPHWYIRDYMARVSSHYNMRGIEVDEFKEAFSLFDKDGDGTITTKELGTVMRSLGQNPTEAELQDMINEVDADGNGTIDFPEFLTMMARKMKDTDSEEEIREAFRVFDKDGNGYISAAELRHVMTNLGEKLTDEEVDEMIREADIDGDGQVNYEEFVQMMTAK</sequence>
<evidence type="ECO:0000256" key="11">
    <source>
        <dbReference type="ARBA" id="ARBA00023136"/>
    </source>
</evidence>
<dbReference type="SMART" id="SM00216">
    <property type="entry name" value="VWD"/>
    <property type="match status" value="1"/>
</dbReference>
<evidence type="ECO:0000256" key="1">
    <source>
        <dbReference type="ARBA" id="ARBA00004479"/>
    </source>
</evidence>
<dbReference type="SUPFAM" id="SSF57196">
    <property type="entry name" value="EGF/Laminin"/>
    <property type="match status" value="8"/>
</dbReference>
<feature type="domain" description="EGF-like" evidence="15">
    <location>
        <begin position="565"/>
        <end position="604"/>
    </location>
</feature>
<dbReference type="Pfam" id="PF07645">
    <property type="entry name" value="EGF_CA"/>
    <property type="match status" value="20"/>
</dbReference>
<dbReference type="PROSITE" id="PS50026">
    <property type="entry name" value="EGF_3"/>
    <property type="match status" value="32"/>
</dbReference>
<feature type="domain" description="EGF-like" evidence="15">
    <location>
        <begin position="975"/>
        <end position="1015"/>
    </location>
</feature>
<dbReference type="GO" id="GO:0005576">
    <property type="term" value="C:extracellular region"/>
    <property type="evidence" value="ECO:0007669"/>
    <property type="project" value="UniProtKB-SubCell"/>
</dbReference>
<feature type="domain" description="EGF-like" evidence="15">
    <location>
        <begin position="2286"/>
        <end position="2327"/>
    </location>
</feature>
<feature type="domain" description="EF-hand" evidence="16">
    <location>
        <begin position="2529"/>
        <end position="2564"/>
    </location>
</feature>
<dbReference type="InterPro" id="IPR005533">
    <property type="entry name" value="AMOP_dom"/>
</dbReference>
<evidence type="ECO:0000256" key="12">
    <source>
        <dbReference type="ARBA" id="ARBA00023157"/>
    </source>
</evidence>
<feature type="domain" description="EGF-like" evidence="15">
    <location>
        <begin position="362"/>
        <end position="398"/>
    </location>
</feature>
<dbReference type="PROSITE" id="PS00022">
    <property type="entry name" value="EGF_1"/>
    <property type="match status" value="1"/>
</dbReference>
<dbReference type="InterPro" id="IPR009030">
    <property type="entry name" value="Growth_fac_rcpt_cys_sf"/>
</dbReference>
<dbReference type="PANTHER" id="PTHR24039">
    <property type="entry name" value="FIBRILLIN-RELATED"/>
    <property type="match status" value="1"/>
</dbReference>
<dbReference type="SUPFAM" id="SSF57184">
    <property type="entry name" value="Growth factor receptor domain"/>
    <property type="match status" value="8"/>
</dbReference>
<feature type="domain" description="EF-hand" evidence="16">
    <location>
        <begin position="2456"/>
        <end position="2491"/>
    </location>
</feature>
<dbReference type="Pfam" id="PF12661">
    <property type="entry name" value="hEGF"/>
    <property type="match status" value="1"/>
</dbReference>
<dbReference type="PROSITE" id="PS00010">
    <property type="entry name" value="ASX_HYDROXYL"/>
    <property type="match status" value="26"/>
</dbReference>
<feature type="domain" description="EGF-like" evidence="15">
    <location>
        <begin position="82"/>
        <end position="122"/>
    </location>
</feature>
<keyword evidence="7" id="KW-0732">Signal</keyword>
<dbReference type="PROSITE" id="PS01186">
    <property type="entry name" value="EGF_2"/>
    <property type="match status" value="26"/>
</dbReference>
<evidence type="ECO:0000256" key="9">
    <source>
        <dbReference type="ARBA" id="ARBA00022837"/>
    </source>
</evidence>
<dbReference type="PANTHER" id="PTHR24039:SF58">
    <property type="entry name" value="EGF-LIKE DOMAIN-CONTAINING PROTEIN"/>
    <property type="match status" value="1"/>
</dbReference>
<feature type="domain" description="EGF-like" evidence="15">
    <location>
        <begin position="401"/>
        <end position="441"/>
    </location>
</feature>
<evidence type="ECO:0008006" key="22">
    <source>
        <dbReference type="Google" id="ProtNLM"/>
    </source>
</evidence>
<feature type="domain" description="EGF-like" evidence="15">
    <location>
        <begin position="1182"/>
        <end position="1223"/>
    </location>
</feature>
<dbReference type="InterPro" id="IPR002048">
    <property type="entry name" value="EF_hand_dom"/>
</dbReference>
<dbReference type="PROSITE" id="PS00018">
    <property type="entry name" value="EF_HAND_1"/>
    <property type="match status" value="4"/>
</dbReference>
<keyword evidence="3" id="KW-0964">Secreted</keyword>
<keyword evidence="11" id="KW-0472">Membrane</keyword>
<dbReference type="PROSITE" id="PS51220">
    <property type="entry name" value="NIDO"/>
    <property type="match status" value="1"/>
</dbReference>
<dbReference type="SMART" id="SM00539">
    <property type="entry name" value="NIDO"/>
    <property type="match status" value="1"/>
</dbReference>
<dbReference type="InterPro" id="IPR056619">
    <property type="entry name" value="C8-3_MUC4"/>
</dbReference>
<keyword evidence="8" id="KW-0677">Repeat</keyword>
<dbReference type="Pfam" id="PF12947">
    <property type="entry name" value="EGF_3"/>
    <property type="match status" value="9"/>
</dbReference>
<dbReference type="Proteomes" id="UP001219934">
    <property type="component" value="Unassembled WGS sequence"/>
</dbReference>
<dbReference type="GO" id="GO:0005509">
    <property type="term" value="F:calcium ion binding"/>
    <property type="evidence" value="ECO:0007669"/>
    <property type="project" value="InterPro"/>
</dbReference>
<evidence type="ECO:0000256" key="10">
    <source>
        <dbReference type="ARBA" id="ARBA00022989"/>
    </source>
</evidence>
<feature type="domain" description="EGF-like" evidence="15">
    <location>
        <begin position="1303"/>
        <end position="1343"/>
    </location>
</feature>
<evidence type="ECO:0000259" key="15">
    <source>
        <dbReference type="PROSITE" id="PS50026"/>
    </source>
</evidence>
<proteinExistence type="predicted"/>
<feature type="domain" description="AMOP" evidence="17">
    <location>
        <begin position="1681"/>
        <end position="1813"/>
    </location>
</feature>
<comment type="caution">
    <text evidence="20">The sequence shown here is derived from an EMBL/GenBank/DDBJ whole genome shotgun (WGS) entry which is preliminary data.</text>
</comment>
<keyword evidence="6" id="KW-0479">Metal-binding</keyword>
<keyword evidence="21" id="KW-1185">Reference proteome</keyword>
<feature type="domain" description="EGF-like" evidence="15">
    <location>
        <begin position="808"/>
        <end position="851"/>
    </location>
</feature>
<dbReference type="PROSITE" id="PS51233">
    <property type="entry name" value="VWFD"/>
    <property type="match status" value="1"/>
</dbReference>
<dbReference type="InterPro" id="IPR024731">
    <property type="entry name" value="NELL2-like_EGF"/>
</dbReference>
<dbReference type="GO" id="GO:0030855">
    <property type="term" value="P:epithelial cell differentiation"/>
    <property type="evidence" value="ECO:0007669"/>
    <property type="project" value="UniProtKB-ARBA"/>
</dbReference>
<evidence type="ECO:0000256" key="8">
    <source>
        <dbReference type="ARBA" id="ARBA00022737"/>
    </source>
</evidence>
<dbReference type="FunFam" id="2.10.25.10:FF:000506">
    <property type="entry name" value="Adhesion G protein-coupled receptor E1"/>
    <property type="match status" value="1"/>
</dbReference>
<evidence type="ECO:0000259" key="19">
    <source>
        <dbReference type="PROSITE" id="PS51233"/>
    </source>
</evidence>
<feature type="domain" description="NIDO" evidence="18">
    <location>
        <begin position="1515"/>
        <end position="1671"/>
    </location>
</feature>
<dbReference type="GO" id="GO:0007160">
    <property type="term" value="P:cell-matrix adhesion"/>
    <property type="evidence" value="ECO:0007669"/>
    <property type="project" value="InterPro"/>
</dbReference>
<evidence type="ECO:0000259" key="17">
    <source>
        <dbReference type="PROSITE" id="PS50856"/>
    </source>
</evidence>
<feature type="domain" description="EGF-like" evidence="15">
    <location>
        <begin position="647"/>
        <end position="684"/>
    </location>
</feature>
<dbReference type="InterPro" id="IPR049883">
    <property type="entry name" value="NOTCH1_EGF-like"/>
</dbReference>
<dbReference type="InterPro" id="IPR000742">
    <property type="entry name" value="EGF"/>
</dbReference>
<name>A0AAD6FX45_9TELE</name>
<evidence type="ECO:0000256" key="2">
    <source>
        <dbReference type="ARBA" id="ARBA00004613"/>
    </source>
</evidence>
<dbReference type="InterPro" id="IPR011992">
    <property type="entry name" value="EF-hand-dom_pair"/>
</dbReference>
<feature type="domain" description="EGF-like" evidence="15">
    <location>
        <begin position="484"/>
        <end position="521"/>
    </location>
</feature>
<evidence type="ECO:0000256" key="7">
    <source>
        <dbReference type="ARBA" id="ARBA00022729"/>
    </source>
</evidence>
<feature type="domain" description="EGF-like" evidence="15">
    <location>
        <begin position="442"/>
        <end position="483"/>
    </location>
</feature>
<dbReference type="Pfam" id="PF06119">
    <property type="entry name" value="NIDO"/>
    <property type="match status" value="1"/>
</dbReference>
<dbReference type="SUPFAM" id="SSF47473">
    <property type="entry name" value="EF-hand"/>
    <property type="match status" value="1"/>
</dbReference>
<feature type="domain" description="EGF-like" evidence="15">
    <location>
        <begin position="1139"/>
        <end position="1181"/>
    </location>
</feature>
<dbReference type="FunFam" id="1.10.238.10:FF:000003">
    <property type="entry name" value="Calmodulin A"/>
    <property type="match status" value="1"/>
</dbReference>
<feature type="domain" description="EGF-like" evidence="15">
    <location>
        <begin position="2196"/>
        <end position="2239"/>
    </location>
</feature>
<feature type="disulfide bond" evidence="14">
    <location>
        <begin position="2229"/>
        <end position="2238"/>
    </location>
</feature>
<evidence type="ECO:0000256" key="4">
    <source>
        <dbReference type="ARBA" id="ARBA00022536"/>
    </source>
</evidence>
<dbReference type="PROSITE" id="PS01187">
    <property type="entry name" value="EGF_CA"/>
    <property type="match status" value="10"/>
</dbReference>
<feature type="domain" description="EGF-like" evidence="15">
    <location>
        <begin position="1264"/>
        <end position="1302"/>
    </location>
</feature>
<feature type="domain" description="EGF-like" evidence="15">
    <location>
        <begin position="1391"/>
        <end position="1426"/>
    </location>
</feature>
<evidence type="ECO:0000256" key="3">
    <source>
        <dbReference type="ARBA" id="ARBA00022525"/>
    </source>
</evidence>
<dbReference type="InterPro" id="IPR000152">
    <property type="entry name" value="EGF-type_Asp/Asn_hydroxyl_site"/>
</dbReference>
<dbReference type="GO" id="GO:0048731">
    <property type="term" value="P:system development"/>
    <property type="evidence" value="ECO:0007669"/>
    <property type="project" value="UniProtKB-ARBA"/>
</dbReference>
<evidence type="ECO:0000256" key="13">
    <source>
        <dbReference type="ARBA" id="ARBA00023180"/>
    </source>
</evidence>
<keyword evidence="10" id="KW-1133">Transmembrane helix</keyword>
<feature type="domain" description="EGF-like" evidence="15">
    <location>
        <begin position="933"/>
        <end position="974"/>
    </location>
</feature>
<feature type="domain" description="EGF-like" evidence="15">
    <location>
        <begin position="1344"/>
        <end position="1382"/>
    </location>
</feature>
<evidence type="ECO:0000256" key="14">
    <source>
        <dbReference type="PROSITE-ProRule" id="PRU00076"/>
    </source>
</evidence>
<dbReference type="SMART" id="SM00181">
    <property type="entry name" value="EGF"/>
    <property type="match status" value="36"/>
</dbReference>
<feature type="domain" description="EF-hand" evidence="16">
    <location>
        <begin position="2492"/>
        <end position="2527"/>
    </location>
</feature>
<dbReference type="FunFam" id="2.10.25.10:FF:000014">
    <property type="entry name" value="Latent-transforming growth factor beta-binding protein 3"/>
    <property type="match status" value="2"/>
</dbReference>
<dbReference type="SMART" id="SM00723">
    <property type="entry name" value="AMOP"/>
    <property type="match status" value="1"/>
</dbReference>
<feature type="domain" description="EF-hand" evidence="16">
    <location>
        <begin position="2565"/>
        <end position="2597"/>
    </location>
</feature>
<feature type="domain" description="EGF-like" evidence="15">
    <location>
        <begin position="1224"/>
        <end position="1263"/>
    </location>
</feature>
<dbReference type="EMBL" id="JAPTMU010000001">
    <property type="protein sequence ID" value="KAJ4949444.1"/>
    <property type="molecule type" value="Genomic_DNA"/>
</dbReference>
<feature type="domain" description="EGF-like" evidence="15">
    <location>
        <begin position="526"/>
        <end position="564"/>
    </location>
</feature>
<feature type="domain" description="EGF-like" evidence="15">
    <location>
        <begin position="1016"/>
        <end position="1056"/>
    </location>
</feature>
<dbReference type="InterPro" id="IPR013032">
    <property type="entry name" value="EGF-like_CS"/>
</dbReference>
<dbReference type="SMART" id="SM00054">
    <property type="entry name" value="EFh"/>
    <property type="match status" value="4"/>
</dbReference>
<feature type="domain" description="EGF-like" evidence="15">
    <location>
        <begin position="685"/>
        <end position="725"/>
    </location>
</feature>
<feature type="domain" description="EGF-like" evidence="15">
    <location>
        <begin position="892"/>
        <end position="932"/>
    </location>
</feature>
<dbReference type="InterPro" id="IPR018097">
    <property type="entry name" value="EGF_Ca-bd_CS"/>
</dbReference>
<organism evidence="20 21">
    <name type="scientific">Pogonophryne albipinna</name>
    <dbReference type="NCBI Taxonomy" id="1090488"/>
    <lineage>
        <taxon>Eukaryota</taxon>
        <taxon>Metazoa</taxon>
        <taxon>Chordata</taxon>
        <taxon>Craniata</taxon>
        <taxon>Vertebrata</taxon>
        <taxon>Euteleostomi</taxon>
        <taxon>Actinopterygii</taxon>
        <taxon>Neopterygii</taxon>
        <taxon>Teleostei</taxon>
        <taxon>Neoteleostei</taxon>
        <taxon>Acanthomorphata</taxon>
        <taxon>Eupercaria</taxon>
        <taxon>Perciformes</taxon>
        <taxon>Notothenioidei</taxon>
        <taxon>Pogonophryne</taxon>
    </lineage>
</organism>
<keyword evidence="12 14" id="KW-1015">Disulfide bond</keyword>
<protein>
    <recommendedName>
        <fullName evidence="22">Fibrillin-2-like</fullName>
    </recommendedName>
</protein>
<feature type="domain" description="VWFD" evidence="19">
    <location>
        <begin position="1838"/>
        <end position="2042"/>
    </location>
</feature>
<feature type="domain" description="EGF-like" evidence="15">
    <location>
        <begin position="1057"/>
        <end position="1096"/>
    </location>
</feature>
<keyword evidence="5" id="KW-0812">Transmembrane</keyword>
<dbReference type="GO" id="GO:0016020">
    <property type="term" value="C:membrane"/>
    <property type="evidence" value="ECO:0007669"/>
    <property type="project" value="UniProtKB-SubCell"/>
</dbReference>
<reference evidence="20" key="1">
    <citation type="submission" date="2022-11" db="EMBL/GenBank/DDBJ databases">
        <title>Chromosome-level genome of Pogonophryne albipinna.</title>
        <authorList>
            <person name="Jo E."/>
        </authorList>
    </citation>
    <scope>NUCLEOTIDE SEQUENCE</scope>
    <source>
        <strain evidence="20">SGF0006</strain>
        <tissue evidence="20">Muscle</tissue>
    </source>
</reference>
<gene>
    <name evidence="20" type="ORF">JOQ06_020959</name>
</gene>
<dbReference type="InterPro" id="IPR026823">
    <property type="entry name" value="cEGF"/>
</dbReference>
<dbReference type="InterPro" id="IPR013783">
    <property type="entry name" value="Ig-like_fold"/>
</dbReference>
<dbReference type="FunFam" id="2.10.25.10:FF:000044">
    <property type="entry name" value="Fibrillin 2"/>
    <property type="match status" value="1"/>
</dbReference>
<evidence type="ECO:0000256" key="5">
    <source>
        <dbReference type="ARBA" id="ARBA00022692"/>
    </source>
</evidence>
<dbReference type="InterPro" id="IPR001846">
    <property type="entry name" value="VWF_type-D"/>
</dbReference>
<dbReference type="CDD" id="cd00054">
    <property type="entry name" value="EGF_CA"/>
    <property type="match status" value="25"/>
</dbReference>
<keyword evidence="9" id="KW-0106">Calcium</keyword>
<feature type="domain" description="EGF-like" evidence="15">
    <location>
        <begin position="205"/>
        <end position="245"/>
    </location>
</feature>
<feature type="domain" description="EGF-like" evidence="15">
    <location>
        <begin position="767"/>
        <end position="807"/>
    </location>
</feature>
<feature type="domain" description="EGF-like" evidence="15">
    <location>
        <begin position="164"/>
        <end position="204"/>
    </location>
</feature>
<dbReference type="CDD" id="cd00051">
    <property type="entry name" value="EFh"/>
    <property type="match status" value="2"/>
</dbReference>
<dbReference type="PROSITE" id="PS50222">
    <property type="entry name" value="EF_HAND_2"/>
    <property type="match status" value="4"/>
</dbReference>
<dbReference type="GO" id="GO:0071944">
    <property type="term" value="C:cell periphery"/>
    <property type="evidence" value="ECO:0007669"/>
    <property type="project" value="UniProtKB-ARBA"/>
</dbReference>
<dbReference type="FunFam" id="2.10.25.10:FF:000202">
    <property type="entry name" value="Multiple epidermal growth factor-like domains 8"/>
    <property type="match status" value="1"/>
</dbReference>
<evidence type="ECO:0000313" key="21">
    <source>
        <dbReference type="Proteomes" id="UP001219934"/>
    </source>
</evidence>
<keyword evidence="13" id="KW-0325">Glycoprotein</keyword>
<evidence type="ECO:0000313" key="20">
    <source>
        <dbReference type="EMBL" id="KAJ4949444.1"/>
    </source>
</evidence>
<accession>A0AAD6FX45</accession>
<dbReference type="InterPro" id="IPR018247">
    <property type="entry name" value="EF_Hand_1_Ca_BS"/>
</dbReference>
<feature type="domain" description="EGF-like" evidence="15">
    <location>
        <begin position="322"/>
        <end position="361"/>
    </location>
</feature>
<comment type="caution">
    <text evidence="14">Lacks conserved residue(s) required for the propagation of feature annotation.</text>
</comment>
<dbReference type="Gene3D" id="2.10.25.10">
    <property type="entry name" value="Laminin"/>
    <property type="match status" value="35"/>
</dbReference>
<keyword evidence="4 14" id="KW-0245">EGF-like domain</keyword>